<proteinExistence type="predicted"/>
<evidence type="ECO:0000256" key="4">
    <source>
        <dbReference type="SAM" id="MobiDB-lite"/>
    </source>
</evidence>
<dbReference type="GO" id="GO:0098554">
    <property type="term" value="C:cytoplasmic side of endoplasmic reticulum membrane"/>
    <property type="evidence" value="ECO:0007669"/>
    <property type="project" value="TreeGrafter"/>
</dbReference>
<dbReference type="GO" id="GO:0098553">
    <property type="term" value="C:lumenal side of endoplasmic reticulum membrane"/>
    <property type="evidence" value="ECO:0007669"/>
    <property type="project" value="TreeGrafter"/>
</dbReference>
<comment type="subcellular location">
    <subcellularLocation>
        <location evidence="1">Endoplasmic reticulum membrane</location>
        <topology evidence="1">Multi-pass membrane protein</topology>
    </subcellularLocation>
</comment>
<dbReference type="PANTHER" id="PTHR12174">
    <property type="entry name" value="SIGNAL PEPTIDE PEPTIDASE"/>
    <property type="match status" value="1"/>
</dbReference>
<protein>
    <submittedName>
        <fullName evidence="6">Uncharacterized protein</fullName>
    </submittedName>
</protein>
<feature type="region of interest" description="Disordered" evidence="4">
    <location>
        <begin position="205"/>
        <end position="227"/>
    </location>
</feature>
<keyword evidence="7" id="KW-1185">Reference proteome</keyword>
<evidence type="ECO:0000313" key="7">
    <source>
        <dbReference type="Proteomes" id="UP000078200"/>
    </source>
</evidence>
<dbReference type="AlphaFoldDB" id="A0A1A9VQV5"/>
<keyword evidence="5" id="KW-0812">Transmembrane</keyword>
<evidence type="ECO:0000256" key="5">
    <source>
        <dbReference type="SAM" id="Phobius"/>
    </source>
</evidence>
<dbReference type="Pfam" id="PF04258">
    <property type="entry name" value="Peptidase_A22B"/>
    <property type="match status" value="1"/>
</dbReference>
<dbReference type="GO" id="GO:0006465">
    <property type="term" value="P:signal peptide processing"/>
    <property type="evidence" value="ECO:0007669"/>
    <property type="project" value="TreeGrafter"/>
</dbReference>
<evidence type="ECO:0000256" key="2">
    <source>
        <dbReference type="ARBA" id="ARBA00022441"/>
    </source>
</evidence>
<keyword evidence="2" id="KW-0880">Kelch repeat</keyword>
<keyword evidence="5" id="KW-1133">Transmembrane helix</keyword>
<evidence type="ECO:0000256" key="3">
    <source>
        <dbReference type="ARBA" id="ARBA00022824"/>
    </source>
</evidence>
<dbReference type="InterPro" id="IPR007369">
    <property type="entry name" value="Peptidase_A22B_SPP"/>
</dbReference>
<reference evidence="6" key="1">
    <citation type="submission" date="2020-05" db="UniProtKB">
        <authorList>
            <consortium name="EnsemblMetazoa"/>
        </authorList>
    </citation>
    <scope>IDENTIFICATION</scope>
    <source>
        <strain evidence="6">TTRI</strain>
    </source>
</reference>
<keyword evidence="5" id="KW-0472">Membrane</keyword>
<dbReference type="Pfam" id="PF01344">
    <property type="entry name" value="Kelch_1"/>
    <property type="match status" value="1"/>
</dbReference>
<dbReference type="InterPro" id="IPR015915">
    <property type="entry name" value="Kelch-typ_b-propeller"/>
</dbReference>
<dbReference type="STRING" id="7395.A0A1A9VQV5"/>
<feature type="compositionally biased region" description="Low complexity" evidence="4">
    <location>
        <begin position="209"/>
        <end position="227"/>
    </location>
</feature>
<dbReference type="VEuPathDB" id="VectorBase:GAUT044715"/>
<feature type="transmembrane region" description="Helical" evidence="5">
    <location>
        <begin position="15"/>
        <end position="34"/>
    </location>
</feature>
<sequence length="263" mass="29253">MLDAGFVSYTKQHNIVTGCILLSGLFFYDIFWVFGTNVMVTVAKSFEAPIKLVFLQDWITDGINGANFAMLGLGDIVIPGIFIALLLRFDHSTKRKSRIYFYSTLILFLRIANDLCGIMGKETNSYIYSSSRVKPGYLRSCCCFARYGNYMYVFGGGSSSDTTFNDLWRFDLSKMHWERPFSMGTYPSPKVKNRWTVAITTHGSPPMAGSSTGSSNSNSAPLAASSSLTHPGSASILRQTQQQNTILLPSVQFKLDAYKVHKV</sequence>
<feature type="transmembrane region" description="Helical" evidence="5">
    <location>
        <begin position="68"/>
        <end position="87"/>
    </location>
</feature>
<evidence type="ECO:0000256" key="1">
    <source>
        <dbReference type="ARBA" id="ARBA00004477"/>
    </source>
</evidence>
<dbReference type="PANTHER" id="PTHR12174:SF23">
    <property type="entry name" value="MINOR HISTOCOMPATIBILITY ANTIGEN H13"/>
    <property type="match status" value="1"/>
</dbReference>
<evidence type="ECO:0000313" key="6">
    <source>
        <dbReference type="EnsemblMetazoa" id="GAUT044715-PA"/>
    </source>
</evidence>
<dbReference type="SUPFAM" id="SSF117281">
    <property type="entry name" value="Kelch motif"/>
    <property type="match status" value="1"/>
</dbReference>
<dbReference type="EnsemblMetazoa" id="GAUT044715-RA">
    <property type="protein sequence ID" value="GAUT044715-PA"/>
    <property type="gene ID" value="GAUT044715"/>
</dbReference>
<dbReference type="GO" id="GO:0042500">
    <property type="term" value="F:aspartic endopeptidase activity, intramembrane cleaving"/>
    <property type="evidence" value="ECO:0007669"/>
    <property type="project" value="InterPro"/>
</dbReference>
<organism evidence="6 7">
    <name type="scientific">Glossina austeni</name>
    <name type="common">Savannah tsetse fly</name>
    <dbReference type="NCBI Taxonomy" id="7395"/>
    <lineage>
        <taxon>Eukaryota</taxon>
        <taxon>Metazoa</taxon>
        <taxon>Ecdysozoa</taxon>
        <taxon>Arthropoda</taxon>
        <taxon>Hexapoda</taxon>
        <taxon>Insecta</taxon>
        <taxon>Pterygota</taxon>
        <taxon>Neoptera</taxon>
        <taxon>Endopterygota</taxon>
        <taxon>Diptera</taxon>
        <taxon>Brachycera</taxon>
        <taxon>Muscomorpha</taxon>
        <taxon>Hippoboscoidea</taxon>
        <taxon>Glossinidae</taxon>
        <taxon>Glossina</taxon>
    </lineage>
</organism>
<accession>A0A1A9VQV5</accession>
<dbReference type="InterPro" id="IPR006652">
    <property type="entry name" value="Kelch_1"/>
</dbReference>
<dbReference type="GO" id="GO:0033619">
    <property type="term" value="P:membrane protein proteolysis"/>
    <property type="evidence" value="ECO:0007669"/>
    <property type="project" value="TreeGrafter"/>
</dbReference>
<dbReference type="Gene3D" id="2.120.10.80">
    <property type="entry name" value="Kelch-type beta propeller"/>
    <property type="match status" value="1"/>
</dbReference>
<name>A0A1A9VQV5_GLOAU</name>
<keyword evidence="3" id="KW-0256">Endoplasmic reticulum</keyword>
<dbReference type="Proteomes" id="UP000078200">
    <property type="component" value="Unassembled WGS sequence"/>
</dbReference>